<dbReference type="EMBL" id="SJJZ01000006">
    <property type="protein sequence ID" value="TCC01855.1"/>
    <property type="molecule type" value="Genomic_DNA"/>
</dbReference>
<dbReference type="SUPFAM" id="SSF51197">
    <property type="entry name" value="Clavaminate synthase-like"/>
    <property type="match status" value="1"/>
</dbReference>
<sequence length="333" mass="36472">MTCAFCCARPVGARTFIGLPGWSFHRRGRRCQSDHELTTRDGSIVITIDVGESDRDAGGPAPEKLQAALDALRTDGLVVLADVVDLEHLDVLHERMLSDLALLQARPDAPYNWTAGNIQQDPPPFEPYLFEDVLLNPQVIAVTSAILGPGLRNVMYSGNTSLPSDTRQPVHADMGHLWPSGAMEVAHPPAQLVVNVPTVDVSAENGATEIWLGTHRDLTVGVGGDIEVPLDALEARRRIAPPIQPTIRRGSVLIRDVRLWHAGMPNRTDRPRPMIAMVHVSHWLETGTPLEFPAASRSFFEHPVLSTAARFTEQPADHIYRSQGFGMVEQPTA</sequence>
<proteinExistence type="predicted"/>
<accession>A0A4R0GV52</accession>
<dbReference type="Pfam" id="PF05721">
    <property type="entry name" value="PhyH"/>
    <property type="match status" value="1"/>
</dbReference>
<dbReference type="PANTHER" id="PTHR37563">
    <property type="entry name" value="PHYTANOYL-COA DIOXYGENASE FAMILY PROTEIN (AFU_ORTHOLOGUE AFUA_2G03330)"/>
    <property type="match status" value="1"/>
</dbReference>
<dbReference type="Proteomes" id="UP000292346">
    <property type="component" value="Unassembled WGS sequence"/>
</dbReference>
<reference evidence="1 2" key="1">
    <citation type="submission" date="2019-02" db="EMBL/GenBank/DDBJ databases">
        <title>Kribbella capetownensis sp. nov. and Kribbella speibonae sp. nov., isolated from soil.</title>
        <authorList>
            <person name="Curtis S.M."/>
            <person name="Norton I."/>
            <person name="Everest G.J."/>
            <person name="Meyers P.R."/>
        </authorList>
    </citation>
    <scope>NUCLEOTIDE SEQUENCE [LARGE SCALE GENOMIC DNA]</scope>
    <source>
        <strain evidence="1 2">KCTC 29219</strain>
    </source>
</reference>
<dbReference type="OrthoDB" id="9796766at2"/>
<organism evidence="1 2">
    <name type="scientific">Kribbella soli</name>
    <dbReference type="NCBI Taxonomy" id="1124743"/>
    <lineage>
        <taxon>Bacteria</taxon>
        <taxon>Bacillati</taxon>
        <taxon>Actinomycetota</taxon>
        <taxon>Actinomycetes</taxon>
        <taxon>Propionibacteriales</taxon>
        <taxon>Kribbellaceae</taxon>
        <taxon>Kribbella</taxon>
    </lineage>
</organism>
<protein>
    <recommendedName>
        <fullName evidence="3">Phytanoyl-CoA dioxygenase family protein</fullName>
    </recommendedName>
</protein>
<dbReference type="GO" id="GO:0016706">
    <property type="term" value="F:2-oxoglutarate-dependent dioxygenase activity"/>
    <property type="evidence" value="ECO:0007669"/>
    <property type="project" value="UniProtKB-ARBA"/>
</dbReference>
<dbReference type="InterPro" id="IPR051961">
    <property type="entry name" value="Fungal_Metabolite_Diox"/>
</dbReference>
<name>A0A4R0GV52_9ACTN</name>
<dbReference type="Gene3D" id="2.60.120.620">
    <property type="entry name" value="q2cbj1_9rhob like domain"/>
    <property type="match status" value="1"/>
</dbReference>
<dbReference type="InterPro" id="IPR008775">
    <property type="entry name" value="Phytyl_CoA_dOase-like"/>
</dbReference>
<evidence type="ECO:0000313" key="2">
    <source>
        <dbReference type="Proteomes" id="UP000292346"/>
    </source>
</evidence>
<dbReference type="AlphaFoldDB" id="A0A4R0GV52"/>
<evidence type="ECO:0000313" key="1">
    <source>
        <dbReference type="EMBL" id="TCC01855.1"/>
    </source>
</evidence>
<comment type="caution">
    <text evidence="1">The sequence shown here is derived from an EMBL/GenBank/DDBJ whole genome shotgun (WGS) entry which is preliminary data.</text>
</comment>
<keyword evidence="2" id="KW-1185">Reference proteome</keyword>
<gene>
    <name evidence="1" type="ORF">E0H45_41025</name>
</gene>
<evidence type="ECO:0008006" key="3">
    <source>
        <dbReference type="Google" id="ProtNLM"/>
    </source>
</evidence>
<dbReference type="PANTHER" id="PTHR37563:SF2">
    <property type="entry name" value="PHYTANOYL-COA DIOXYGENASE FAMILY PROTEIN (AFU_ORTHOLOGUE AFUA_2G03330)"/>
    <property type="match status" value="1"/>
</dbReference>